<organism evidence="13 14">
    <name type="scientific">Candidatus Roizmanbacteria bacterium CG_4_8_14_3_um_filter_36_10</name>
    <dbReference type="NCBI Taxonomy" id="1974834"/>
    <lineage>
        <taxon>Bacteria</taxon>
        <taxon>Candidatus Roizmaniibacteriota</taxon>
    </lineage>
</organism>
<comment type="function">
    <text evidence="11 12">Key component of the proton channel; it plays a direct role in the translocation of protons across the membrane.</text>
</comment>
<dbReference type="InterPro" id="IPR023011">
    <property type="entry name" value="ATP_synth_F0_asu_AS"/>
</dbReference>
<keyword evidence="10 11" id="KW-0066">ATP synthesis</keyword>
<feature type="transmembrane region" description="Helical" evidence="11">
    <location>
        <begin position="54"/>
        <end position="71"/>
    </location>
</feature>
<evidence type="ECO:0000256" key="6">
    <source>
        <dbReference type="ARBA" id="ARBA00022781"/>
    </source>
</evidence>
<proteinExistence type="inferred from homology"/>
<dbReference type="SUPFAM" id="SSF81336">
    <property type="entry name" value="F1F0 ATP synthase subunit A"/>
    <property type="match status" value="1"/>
</dbReference>
<protein>
    <recommendedName>
        <fullName evidence="11 12">ATP synthase subunit a</fullName>
    </recommendedName>
    <alternativeName>
        <fullName evidence="11">ATP synthase F0 sector subunit a</fullName>
    </alternativeName>
    <alternativeName>
        <fullName evidence="11">F-ATPase subunit 6</fullName>
    </alternativeName>
</protein>
<evidence type="ECO:0000256" key="11">
    <source>
        <dbReference type="HAMAP-Rule" id="MF_01393"/>
    </source>
</evidence>
<dbReference type="Proteomes" id="UP000229370">
    <property type="component" value="Unassembled WGS sequence"/>
</dbReference>
<dbReference type="EMBL" id="PFQK01000020">
    <property type="protein sequence ID" value="PJC82186.1"/>
    <property type="molecule type" value="Genomic_DNA"/>
</dbReference>
<evidence type="ECO:0000256" key="9">
    <source>
        <dbReference type="ARBA" id="ARBA00023136"/>
    </source>
</evidence>
<dbReference type="GO" id="GO:0042777">
    <property type="term" value="P:proton motive force-driven plasma membrane ATP synthesis"/>
    <property type="evidence" value="ECO:0007669"/>
    <property type="project" value="TreeGrafter"/>
</dbReference>
<keyword evidence="11" id="KW-1003">Cell membrane</keyword>
<dbReference type="PRINTS" id="PR00123">
    <property type="entry name" value="ATPASEA"/>
</dbReference>
<accession>A0A2M8GNS2</accession>
<feature type="transmembrane region" description="Helical" evidence="11">
    <location>
        <begin position="201"/>
        <end position="221"/>
    </location>
</feature>
<evidence type="ECO:0000256" key="10">
    <source>
        <dbReference type="ARBA" id="ARBA00023310"/>
    </source>
</evidence>
<dbReference type="HAMAP" id="MF_01393">
    <property type="entry name" value="ATP_synth_a_bact"/>
    <property type="match status" value="1"/>
</dbReference>
<dbReference type="Pfam" id="PF00119">
    <property type="entry name" value="ATP-synt_A"/>
    <property type="match status" value="1"/>
</dbReference>
<keyword evidence="4 11" id="KW-0138">CF(0)</keyword>
<comment type="similarity">
    <text evidence="2 11 12">Belongs to the ATPase A chain family.</text>
</comment>
<evidence type="ECO:0000313" key="13">
    <source>
        <dbReference type="EMBL" id="PJC82186.1"/>
    </source>
</evidence>
<dbReference type="AlphaFoldDB" id="A0A2M8GNS2"/>
<dbReference type="InterPro" id="IPR000568">
    <property type="entry name" value="ATP_synth_F0_asu"/>
</dbReference>
<dbReference type="GO" id="GO:0045259">
    <property type="term" value="C:proton-transporting ATP synthase complex"/>
    <property type="evidence" value="ECO:0007669"/>
    <property type="project" value="UniProtKB-KW"/>
</dbReference>
<evidence type="ECO:0000256" key="2">
    <source>
        <dbReference type="ARBA" id="ARBA00006810"/>
    </source>
</evidence>
<evidence type="ECO:0000313" key="14">
    <source>
        <dbReference type="Proteomes" id="UP000229370"/>
    </source>
</evidence>
<feature type="transmembrane region" description="Helical" evidence="11">
    <location>
        <begin position="12"/>
        <end position="42"/>
    </location>
</feature>
<reference evidence="14" key="1">
    <citation type="submission" date="2017-09" db="EMBL/GenBank/DDBJ databases">
        <title>Depth-based differentiation of microbial function through sediment-hosted aquifers and enrichment of novel symbionts in the deep terrestrial subsurface.</title>
        <authorList>
            <person name="Probst A.J."/>
            <person name="Ladd B."/>
            <person name="Jarett J.K."/>
            <person name="Geller-Mcgrath D.E."/>
            <person name="Sieber C.M.K."/>
            <person name="Emerson J.B."/>
            <person name="Anantharaman K."/>
            <person name="Thomas B.C."/>
            <person name="Malmstrom R."/>
            <person name="Stieglmeier M."/>
            <person name="Klingl A."/>
            <person name="Woyke T."/>
            <person name="Ryan C.M."/>
            <person name="Banfield J.F."/>
        </authorList>
    </citation>
    <scope>NUCLEOTIDE SEQUENCE [LARGE SCALE GENOMIC DNA]</scope>
</reference>
<dbReference type="InterPro" id="IPR045082">
    <property type="entry name" value="ATP_syn_F0_a_bact/chloroplast"/>
</dbReference>
<evidence type="ECO:0000256" key="4">
    <source>
        <dbReference type="ARBA" id="ARBA00022547"/>
    </source>
</evidence>
<evidence type="ECO:0000256" key="1">
    <source>
        <dbReference type="ARBA" id="ARBA00004141"/>
    </source>
</evidence>
<name>A0A2M8GNS2_9BACT</name>
<feature type="transmembrane region" description="Helical" evidence="11">
    <location>
        <begin position="131"/>
        <end position="150"/>
    </location>
</feature>
<evidence type="ECO:0000256" key="7">
    <source>
        <dbReference type="ARBA" id="ARBA00022989"/>
    </source>
</evidence>
<keyword evidence="5 11" id="KW-0812">Transmembrane</keyword>
<dbReference type="PROSITE" id="PS00449">
    <property type="entry name" value="ATPASE_A"/>
    <property type="match status" value="1"/>
</dbReference>
<comment type="subcellular location">
    <subcellularLocation>
        <location evidence="11 12">Cell membrane</location>
        <topology evidence="11 12">Multi-pass membrane protein</topology>
    </subcellularLocation>
    <subcellularLocation>
        <location evidence="1">Membrane</location>
        <topology evidence="1">Multi-pass membrane protein</topology>
    </subcellularLocation>
</comment>
<keyword evidence="9 11" id="KW-0472">Membrane</keyword>
<evidence type="ECO:0000256" key="5">
    <source>
        <dbReference type="ARBA" id="ARBA00022692"/>
    </source>
</evidence>
<feature type="transmembrane region" description="Helical" evidence="11">
    <location>
        <begin position="227"/>
        <end position="245"/>
    </location>
</feature>
<feature type="transmembrane region" description="Helical" evidence="11">
    <location>
        <begin position="83"/>
        <end position="110"/>
    </location>
</feature>
<evidence type="ECO:0000256" key="3">
    <source>
        <dbReference type="ARBA" id="ARBA00022448"/>
    </source>
</evidence>
<keyword evidence="6 11" id="KW-0375">Hydrogen ion transport</keyword>
<keyword evidence="7 11" id="KW-1133">Transmembrane helix</keyword>
<dbReference type="InterPro" id="IPR035908">
    <property type="entry name" value="F0_ATP_A_sf"/>
</dbReference>
<dbReference type="GO" id="GO:0005886">
    <property type="term" value="C:plasma membrane"/>
    <property type="evidence" value="ECO:0007669"/>
    <property type="project" value="UniProtKB-SubCell"/>
</dbReference>
<dbReference type="Gene3D" id="1.20.120.220">
    <property type="entry name" value="ATP synthase, F0 complex, subunit A"/>
    <property type="match status" value="1"/>
</dbReference>
<dbReference type="GO" id="GO:0046933">
    <property type="term" value="F:proton-transporting ATP synthase activity, rotational mechanism"/>
    <property type="evidence" value="ECO:0007669"/>
    <property type="project" value="UniProtKB-UniRule"/>
</dbReference>
<keyword evidence="8 11" id="KW-0406">Ion transport</keyword>
<comment type="caution">
    <text evidence="13">The sequence shown here is derived from an EMBL/GenBank/DDBJ whole genome shotgun (WGS) entry which is preliminary data.</text>
</comment>
<dbReference type="CDD" id="cd00310">
    <property type="entry name" value="ATP-synt_Fo_a_6"/>
    <property type="match status" value="1"/>
</dbReference>
<evidence type="ECO:0000256" key="12">
    <source>
        <dbReference type="RuleBase" id="RU000483"/>
    </source>
</evidence>
<evidence type="ECO:0000256" key="8">
    <source>
        <dbReference type="ARBA" id="ARBA00023065"/>
    </source>
</evidence>
<dbReference type="PANTHER" id="PTHR42823:SF3">
    <property type="entry name" value="ATP SYNTHASE SUBUNIT A, CHLOROPLASTIC"/>
    <property type="match status" value="1"/>
</dbReference>
<sequence>MDKPHISFKPQQIFNIFGLSVTNSLLASLIVLVLFILAAWHYRNEKDKKAAKKSSLYYFINFLLSALYQFFKSVLGDKIDNYFPLVACFFLFIILQNWFGLIPGVGSLMLQEKTQEGLHYVPILRAGTADLNTTLVLAIVSVLLTNYYSIRVLGFKKYVARFYRLKDPVSFFVGTLEIVSEISKVISFSFRLFGNIFAGEVLLAVIAFLIPILAAFPFLLLEIFVGFIQAVVFSALTAVFINSALQEHH</sequence>
<dbReference type="NCBIfam" id="TIGR01131">
    <property type="entry name" value="ATP_synt_6_or_A"/>
    <property type="match status" value="1"/>
</dbReference>
<gene>
    <name evidence="11 13" type="primary">atpB</name>
    <name evidence="13" type="ORF">CO007_00845</name>
</gene>
<keyword evidence="3 11" id="KW-0813">Transport</keyword>
<dbReference type="PANTHER" id="PTHR42823">
    <property type="entry name" value="ATP SYNTHASE SUBUNIT A, CHLOROPLASTIC"/>
    <property type="match status" value="1"/>
</dbReference>